<keyword evidence="4" id="KW-1185">Reference proteome</keyword>
<keyword evidence="1" id="KW-1133">Transmembrane helix</keyword>
<feature type="signal peptide" evidence="2">
    <location>
        <begin position="1"/>
        <end position="24"/>
    </location>
</feature>
<dbReference type="KEGG" id="alti:ALE3EI_1876"/>
<dbReference type="AlphaFoldDB" id="A0A7G8PVQ7"/>
<proteinExistence type="predicted"/>
<feature type="transmembrane region" description="Helical" evidence="1">
    <location>
        <begin position="338"/>
        <end position="361"/>
    </location>
</feature>
<name>A0A7G8PVQ7_9FLAO</name>
<evidence type="ECO:0000313" key="3">
    <source>
        <dbReference type="EMBL" id="QNJ98423.1"/>
    </source>
</evidence>
<dbReference type="Pfam" id="PF13424">
    <property type="entry name" value="TPR_12"/>
    <property type="match status" value="1"/>
</dbReference>
<feature type="chain" id="PRO_5029007171" description="Tetratricopeptide repeat protein" evidence="2">
    <location>
        <begin position="25"/>
        <end position="385"/>
    </location>
</feature>
<dbReference type="InterPro" id="IPR019734">
    <property type="entry name" value="TPR_rpt"/>
</dbReference>
<protein>
    <recommendedName>
        <fullName evidence="5">Tetratricopeptide repeat protein</fullName>
    </recommendedName>
</protein>
<evidence type="ECO:0000256" key="2">
    <source>
        <dbReference type="SAM" id="SignalP"/>
    </source>
</evidence>
<gene>
    <name evidence="3" type="ORF">ALE3EI_1876</name>
</gene>
<organism evidence="3 4">
    <name type="scientific">Constantimarinum furrinae</name>
    <dbReference type="NCBI Taxonomy" id="2562285"/>
    <lineage>
        <taxon>Bacteria</taxon>
        <taxon>Pseudomonadati</taxon>
        <taxon>Bacteroidota</taxon>
        <taxon>Flavobacteriia</taxon>
        <taxon>Flavobacteriales</taxon>
        <taxon>Flavobacteriaceae</taxon>
        <taxon>Altibacter/Constantimarinum group</taxon>
        <taxon>Constantimarinum</taxon>
    </lineage>
</organism>
<reference evidence="3 4" key="1">
    <citation type="submission" date="2020-04" db="EMBL/GenBank/DDBJ databases">
        <title>Genome sequence of Altibacter aquimarinus strain ALE3EI.</title>
        <authorList>
            <person name="Oh H.-M."/>
            <person name="Jang D."/>
        </authorList>
    </citation>
    <scope>NUCLEOTIDE SEQUENCE [LARGE SCALE GENOMIC DNA]</scope>
    <source>
        <strain evidence="3 4">ALE3EI</strain>
    </source>
</reference>
<keyword evidence="2" id="KW-0732">Signal</keyword>
<evidence type="ECO:0000313" key="4">
    <source>
        <dbReference type="Proteomes" id="UP000515514"/>
    </source>
</evidence>
<dbReference type="EMBL" id="CP052909">
    <property type="protein sequence ID" value="QNJ98423.1"/>
    <property type="molecule type" value="Genomic_DNA"/>
</dbReference>
<sequence>MTPKTTIFFILLSLFAGLICTCKAQRSAVLDSLRTEINVQVYSDPEQAITNGLTLYSLSKGKPSYQIGALLTIANAYAVIKDHEMVLKYALKADSIASASNSNIDRIRALGFLGGQFQRLKLGNRALEYLDQANEIAEAHPLPDTLKYLQGNILFVKGLIQRDNLGCAYALEYFKEATAIFKIDKNNKTMNASLAIGHNNIADCLFELGSVQEARENFNDAITYASNISATKNVAYSKIGLAKILSSEGKHREAIKILNEANASLEKIDDAGIKSQLYKSLAESYAEIGDSENSNRFMNLYAEEDQKLVDREKESLDKVSKDISLELQKEREEQKDKYMVYFSIAGLILMVVLIAIIRNIIQKRKKIANHKRQIQNSSEKKENQI</sequence>
<dbReference type="Gene3D" id="1.25.40.10">
    <property type="entry name" value="Tetratricopeptide repeat domain"/>
    <property type="match status" value="2"/>
</dbReference>
<dbReference type="Proteomes" id="UP000515514">
    <property type="component" value="Chromosome"/>
</dbReference>
<dbReference type="SUPFAM" id="SSF48452">
    <property type="entry name" value="TPR-like"/>
    <property type="match status" value="1"/>
</dbReference>
<accession>A0A7G8PVQ7</accession>
<evidence type="ECO:0000256" key="1">
    <source>
        <dbReference type="SAM" id="Phobius"/>
    </source>
</evidence>
<dbReference type="RefSeq" id="WP_186988067.1">
    <property type="nucleotide sequence ID" value="NZ_CP052909.1"/>
</dbReference>
<keyword evidence="1" id="KW-0472">Membrane</keyword>
<keyword evidence="1" id="KW-0812">Transmembrane</keyword>
<dbReference type="SMART" id="SM00028">
    <property type="entry name" value="TPR"/>
    <property type="match status" value="4"/>
</dbReference>
<dbReference type="InterPro" id="IPR011990">
    <property type="entry name" value="TPR-like_helical_dom_sf"/>
</dbReference>
<evidence type="ECO:0008006" key="5">
    <source>
        <dbReference type="Google" id="ProtNLM"/>
    </source>
</evidence>